<proteinExistence type="predicted"/>
<feature type="chain" id="PRO_5046118097" evidence="2">
    <location>
        <begin position="33"/>
        <end position="112"/>
    </location>
</feature>
<keyword evidence="1" id="KW-0812">Transmembrane</keyword>
<evidence type="ECO:0000313" key="4">
    <source>
        <dbReference type="Proteomes" id="UP001252875"/>
    </source>
</evidence>
<keyword evidence="1" id="KW-0472">Membrane</keyword>
<evidence type="ECO:0000313" key="3">
    <source>
        <dbReference type="EMBL" id="MDT2598522.1"/>
    </source>
</evidence>
<name>A0ABU3EUI3_9ENTE</name>
<comment type="caution">
    <text evidence="3">The sequence shown here is derived from an EMBL/GenBank/DDBJ whole genome shotgun (WGS) entry which is preliminary data.</text>
</comment>
<accession>A0ABU3EUI3</accession>
<feature type="signal peptide" evidence="2">
    <location>
        <begin position="1"/>
        <end position="32"/>
    </location>
</feature>
<gene>
    <name evidence="3" type="ORF">P7D85_01975</name>
</gene>
<evidence type="ECO:0000256" key="2">
    <source>
        <dbReference type="SAM" id="SignalP"/>
    </source>
</evidence>
<keyword evidence="2" id="KW-0732">Signal</keyword>
<keyword evidence="1" id="KW-1133">Transmembrane helix</keyword>
<evidence type="ECO:0000256" key="1">
    <source>
        <dbReference type="SAM" id="Phobius"/>
    </source>
</evidence>
<organism evidence="3 4">
    <name type="scientific">Enterococcus hulanensis</name>
    <dbReference type="NCBI Taxonomy" id="2559929"/>
    <lineage>
        <taxon>Bacteria</taxon>
        <taxon>Bacillati</taxon>
        <taxon>Bacillota</taxon>
        <taxon>Bacilli</taxon>
        <taxon>Lactobacillales</taxon>
        <taxon>Enterococcaceae</taxon>
        <taxon>Enterococcus</taxon>
    </lineage>
</organism>
<dbReference type="NCBIfam" id="TIGR01167">
    <property type="entry name" value="LPXTG_anchor"/>
    <property type="match status" value="1"/>
</dbReference>
<keyword evidence="4" id="KW-1185">Reference proteome</keyword>
<feature type="transmembrane region" description="Helical" evidence="1">
    <location>
        <begin position="82"/>
        <end position="102"/>
    </location>
</feature>
<dbReference type="Proteomes" id="UP001252875">
    <property type="component" value="Unassembled WGS sequence"/>
</dbReference>
<reference evidence="3 4" key="1">
    <citation type="submission" date="2023-03" db="EMBL/GenBank/DDBJ databases">
        <authorList>
            <person name="Shen W."/>
            <person name="Cai J."/>
        </authorList>
    </citation>
    <scope>NUCLEOTIDE SEQUENCE [LARGE SCALE GENOMIC DNA]</scope>
    <source>
        <strain evidence="3 4">D6-4</strain>
    </source>
</reference>
<sequence length="112" mass="12589">MKKLKKGTILFLKILGCHLLLLGSLKALPAFAATDQAENQSIIEIYEKKSESNEQNPIKNVAGSFLKPSTAKHYPQTNDLKIMGISFLGMLFFLTALFLIFWKRSKEGENEV</sequence>
<dbReference type="EMBL" id="JARPYI010000001">
    <property type="protein sequence ID" value="MDT2598522.1"/>
    <property type="molecule type" value="Genomic_DNA"/>
</dbReference>
<dbReference type="RefSeq" id="WP_311821191.1">
    <property type="nucleotide sequence ID" value="NZ_JARPYF010000001.1"/>
</dbReference>
<protein>
    <submittedName>
        <fullName evidence="3">LPXTG cell wall anchor domain-containing protein</fullName>
    </submittedName>
</protein>